<dbReference type="EMBL" id="AUSU01010536">
    <property type="protein sequence ID" value="EPS57182.1"/>
    <property type="molecule type" value="Genomic_DNA"/>
</dbReference>
<evidence type="ECO:0000313" key="2">
    <source>
        <dbReference type="Proteomes" id="UP000015453"/>
    </source>
</evidence>
<protein>
    <submittedName>
        <fullName evidence="1">Uncharacterized protein</fullName>
    </submittedName>
</protein>
<keyword evidence="2" id="KW-1185">Reference proteome</keyword>
<comment type="caution">
    <text evidence="1">The sequence shown here is derived from an EMBL/GenBank/DDBJ whole genome shotgun (WGS) entry which is preliminary data.</text>
</comment>
<dbReference type="Proteomes" id="UP000015453">
    <property type="component" value="Unassembled WGS sequence"/>
</dbReference>
<reference evidence="1 2" key="1">
    <citation type="journal article" date="2013" name="BMC Genomics">
        <title>The miniature genome of a carnivorous plant Genlisea aurea contains a low number of genes and short non-coding sequences.</title>
        <authorList>
            <person name="Leushkin E.V."/>
            <person name="Sutormin R.A."/>
            <person name="Nabieva E.R."/>
            <person name="Penin A.A."/>
            <person name="Kondrashov A.S."/>
            <person name="Logacheva M.D."/>
        </authorList>
    </citation>
    <scope>NUCLEOTIDE SEQUENCE [LARGE SCALE GENOMIC DNA]</scope>
</reference>
<dbReference type="AlphaFoldDB" id="S8DCU4"/>
<gene>
    <name evidence="1" type="ORF">M569_17639</name>
</gene>
<sequence length="50" mass="5805">MDPMGRWFQTQSIIEVKNPSYINNQERLSNQQCGYEGLLNDLTARLAFVN</sequence>
<name>S8DCU4_9LAMI</name>
<evidence type="ECO:0000313" key="1">
    <source>
        <dbReference type="EMBL" id="EPS57182.1"/>
    </source>
</evidence>
<accession>S8DCU4</accession>
<proteinExistence type="predicted"/>
<organism evidence="1 2">
    <name type="scientific">Genlisea aurea</name>
    <dbReference type="NCBI Taxonomy" id="192259"/>
    <lineage>
        <taxon>Eukaryota</taxon>
        <taxon>Viridiplantae</taxon>
        <taxon>Streptophyta</taxon>
        <taxon>Embryophyta</taxon>
        <taxon>Tracheophyta</taxon>
        <taxon>Spermatophyta</taxon>
        <taxon>Magnoliopsida</taxon>
        <taxon>eudicotyledons</taxon>
        <taxon>Gunneridae</taxon>
        <taxon>Pentapetalae</taxon>
        <taxon>asterids</taxon>
        <taxon>lamiids</taxon>
        <taxon>Lamiales</taxon>
        <taxon>Lentibulariaceae</taxon>
        <taxon>Genlisea</taxon>
    </lineage>
</organism>